<protein>
    <submittedName>
        <fullName evidence="1">Uncharacterized protein</fullName>
    </submittedName>
</protein>
<reference evidence="1" key="2">
    <citation type="submission" date="2021-02" db="EMBL/GenBank/DDBJ databases">
        <title>Aspergillus luchuensis mut. kawachii IFO 4304 genome sequence.</title>
        <authorList>
            <person name="Mori K."/>
            <person name="Kadooka C."/>
            <person name="Goto M."/>
            <person name="Futagami T."/>
        </authorList>
    </citation>
    <scope>NUCLEOTIDE SEQUENCE</scope>
    <source>
        <strain evidence="1">IFO 4308</strain>
    </source>
</reference>
<name>A0A7R7ZWA7_ASPKA</name>
<evidence type="ECO:0000313" key="1">
    <source>
        <dbReference type="EMBL" id="BCR96890.1"/>
    </source>
</evidence>
<dbReference type="EMBL" id="AP024427">
    <property type="protein sequence ID" value="BCR96890.1"/>
    <property type="molecule type" value="Genomic_DNA"/>
</dbReference>
<dbReference type="RefSeq" id="XP_041540656.1">
    <property type="nucleotide sequence ID" value="XM_041686697.1"/>
</dbReference>
<dbReference type="Proteomes" id="UP000661280">
    <property type="component" value="Chromosome 3"/>
</dbReference>
<evidence type="ECO:0000313" key="2">
    <source>
        <dbReference type="Proteomes" id="UP000661280"/>
    </source>
</evidence>
<dbReference type="AlphaFoldDB" id="A0A7R7ZWA7"/>
<keyword evidence="2" id="KW-1185">Reference proteome</keyword>
<reference evidence="1" key="1">
    <citation type="submission" date="2021-01" db="EMBL/GenBank/DDBJ databases">
        <authorList>
            <consortium name="Aspergillus luchuensis mut. kawachii IFO 4304 genome sequencing consortium"/>
            <person name="Kazuki M."/>
            <person name="Futagami T."/>
        </authorList>
    </citation>
    <scope>NUCLEOTIDE SEQUENCE</scope>
    <source>
        <strain evidence="1">IFO 4308</strain>
    </source>
</reference>
<accession>A0A7R7ZWA7</accession>
<dbReference type="GeneID" id="64958215"/>
<sequence>MKVSAVLFAVLFSAFVAATSEHDPAAKVGASIGKRTEADAASLCDDLGVLDC</sequence>
<dbReference type="KEGG" id="aluc:AKAW2_30209S"/>
<organism evidence="1 2">
    <name type="scientific">Aspergillus kawachii</name>
    <name type="common">White koji mold</name>
    <name type="synonym">Aspergillus awamori var. kawachi</name>
    <dbReference type="NCBI Taxonomy" id="1069201"/>
    <lineage>
        <taxon>Eukaryota</taxon>
        <taxon>Fungi</taxon>
        <taxon>Dikarya</taxon>
        <taxon>Ascomycota</taxon>
        <taxon>Pezizomycotina</taxon>
        <taxon>Eurotiomycetes</taxon>
        <taxon>Eurotiomycetidae</taxon>
        <taxon>Eurotiales</taxon>
        <taxon>Aspergillaceae</taxon>
        <taxon>Aspergillus</taxon>
        <taxon>Aspergillus subgen. Circumdati</taxon>
    </lineage>
</organism>
<gene>
    <name evidence="1" type="ORF">AKAW2_30209S</name>
</gene>
<proteinExistence type="predicted"/>